<dbReference type="RefSeq" id="WP_257511824.1">
    <property type="nucleotide sequence ID" value="NZ_JANKHG010000017.1"/>
</dbReference>
<feature type="domain" description="Aminotransferase class I/classII large" evidence="3">
    <location>
        <begin position="53"/>
        <end position="294"/>
    </location>
</feature>
<accession>A0ABT1XH16</accession>
<keyword evidence="5" id="KW-1185">Reference proteome</keyword>
<sequence length="326" mass="36941">MFIETRVKQQAKLDLSGSVAPFELPLPDMPAHIWRSPDLLRSRFHLEATRYFECEAVLAVTGIESGISALARLFQTWYGSMRVVLAEPSFDQWDKRFRRANHVVLDWPVDMILEGEIPECDVVVLGRPVNPTCQMISIQQVKLLARRLREQGGWLILDEAYLDWTSEESYASFIEAEPAIVLRSVAPFSGLAGANLAFVCGPKAVCTALLNEVGTQAVSSPQWWLALQYFEAEEWRAAQIDRLAQVSLRLETLWRSKLGAELVVHRGGYFASFVHEQNEAWANQLEAKGVLVRVYQSDHGSILRCGIPKNEFDWMRLSQAIHELTI</sequence>
<dbReference type="InterPro" id="IPR004839">
    <property type="entry name" value="Aminotransferase_I/II_large"/>
</dbReference>
<evidence type="ECO:0000256" key="2">
    <source>
        <dbReference type="ARBA" id="ARBA00022898"/>
    </source>
</evidence>
<dbReference type="PANTHER" id="PTHR42885">
    <property type="entry name" value="HISTIDINOL-PHOSPHATE AMINOTRANSFERASE-RELATED"/>
    <property type="match status" value="1"/>
</dbReference>
<dbReference type="Proteomes" id="UP001165267">
    <property type="component" value="Unassembled WGS sequence"/>
</dbReference>
<gene>
    <name evidence="4" type="ORF">NSP04_08010</name>
</gene>
<dbReference type="InterPro" id="IPR015421">
    <property type="entry name" value="PyrdxlP-dep_Trfase_major"/>
</dbReference>
<comment type="cofactor">
    <cofactor evidence="1">
        <name>pyridoxal 5'-phosphate</name>
        <dbReference type="ChEBI" id="CHEBI:597326"/>
    </cofactor>
</comment>
<dbReference type="InterPro" id="IPR015422">
    <property type="entry name" value="PyrdxlP-dep_Trfase_small"/>
</dbReference>
<dbReference type="InterPro" id="IPR015424">
    <property type="entry name" value="PyrdxlP-dep_Trfase"/>
</dbReference>
<keyword evidence="4" id="KW-0032">Aminotransferase</keyword>
<protein>
    <submittedName>
        <fullName evidence="4">Aminotransferase class I/II-fold pyridoxal phosphate-dependent enzyme</fullName>
    </submittedName>
</protein>
<dbReference type="GO" id="GO:0008483">
    <property type="term" value="F:transaminase activity"/>
    <property type="evidence" value="ECO:0007669"/>
    <property type="project" value="UniProtKB-KW"/>
</dbReference>
<keyword evidence="4" id="KW-0808">Transferase</keyword>
<evidence type="ECO:0000313" key="5">
    <source>
        <dbReference type="Proteomes" id="UP001165267"/>
    </source>
</evidence>
<name>A0ABT1XH16_9BURK</name>
<dbReference type="SUPFAM" id="SSF53383">
    <property type="entry name" value="PLP-dependent transferases"/>
    <property type="match status" value="1"/>
</dbReference>
<evidence type="ECO:0000313" key="4">
    <source>
        <dbReference type="EMBL" id="MCR2746591.1"/>
    </source>
</evidence>
<dbReference type="PANTHER" id="PTHR42885:SF1">
    <property type="entry name" value="THREONINE-PHOSPHATE DECARBOXYLASE"/>
    <property type="match status" value="1"/>
</dbReference>
<comment type="caution">
    <text evidence="4">The sequence shown here is derived from an EMBL/GenBank/DDBJ whole genome shotgun (WGS) entry which is preliminary data.</text>
</comment>
<dbReference type="EMBL" id="JANKHG010000017">
    <property type="protein sequence ID" value="MCR2746591.1"/>
    <property type="molecule type" value="Genomic_DNA"/>
</dbReference>
<evidence type="ECO:0000256" key="1">
    <source>
        <dbReference type="ARBA" id="ARBA00001933"/>
    </source>
</evidence>
<dbReference type="Gene3D" id="3.40.640.10">
    <property type="entry name" value="Type I PLP-dependent aspartate aminotransferase-like (Major domain)"/>
    <property type="match status" value="1"/>
</dbReference>
<reference evidence="4" key="1">
    <citation type="submission" date="2022-07" db="EMBL/GenBank/DDBJ databases">
        <authorList>
            <person name="Xamxidin M."/>
        </authorList>
    </citation>
    <scope>NUCLEOTIDE SEQUENCE</scope>
    <source>
        <strain evidence="4">YS8-69</strain>
    </source>
</reference>
<proteinExistence type="predicted"/>
<keyword evidence="2" id="KW-0663">Pyridoxal phosphate</keyword>
<dbReference type="Pfam" id="PF00155">
    <property type="entry name" value="Aminotran_1_2"/>
    <property type="match status" value="1"/>
</dbReference>
<organism evidence="4 5">
    <name type="scientific">Limnobacter parvus</name>
    <dbReference type="NCBI Taxonomy" id="2939690"/>
    <lineage>
        <taxon>Bacteria</taxon>
        <taxon>Pseudomonadati</taxon>
        <taxon>Pseudomonadota</taxon>
        <taxon>Betaproteobacteria</taxon>
        <taxon>Burkholderiales</taxon>
        <taxon>Burkholderiaceae</taxon>
        <taxon>Limnobacter</taxon>
    </lineage>
</organism>
<evidence type="ECO:0000259" key="3">
    <source>
        <dbReference type="Pfam" id="PF00155"/>
    </source>
</evidence>
<dbReference type="Gene3D" id="3.90.1150.10">
    <property type="entry name" value="Aspartate Aminotransferase, domain 1"/>
    <property type="match status" value="1"/>
</dbReference>